<reference evidence="4 5" key="1">
    <citation type="submission" date="2019-10" db="EMBL/GenBank/DDBJ databases">
        <title>New species of Slilvanegrellaceae.</title>
        <authorList>
            <person name="Pitt A."/>
            <person name="Hahn M.W."/>
        </authorList>
    </citation>
    <scope>NUCLEOTIDE SEQUENCE [LARGE SCALE GENOMIC DNA]</scope>
    <source>
        <strain evidence="4 5">SP-Ram-0.45-NSY-1</strain>
    </source>
</reference>
<accession>A0A6N6VW41</accession>
<dbReference type="Gene3D" id="3.30.559.10">
    <property type="entry name" value="Chloramphenicol acetyltransferase-like domain"/>
    <property type="match status" value="1"/>
</dbReference>
<dbReference type="InterPro" id="IPR023213">
    <property type="entry name" value="CAT-like_dom_sf"/>
</dbReference>
<protein>
    <submittedName>
        <fullName evidence="4">Amino acid adenylation domain-containing protein</fullName>
    </submittedName>
</protein>
<feature type="domain" description="AMP-dependent synthetase/ligase" evidence="2">
    <location>
        <begin position="503"/>
        <end position="864"/>
    </location>
</feature>
<dbReference type="Proteomes" id="UP000437748">
    <property type="component" value="Unassembled WGS sequence"/>
</dbReference>
<dbReference type="GO" id="GO:0005737">
    <property type="term" value="C:cytoplasm"/>
    <property type="evidence" value="ECO:0007669"/>
    <property type="project" value="TreeGrafter"/>
</dbReference>
<name>A0A6N6VW41_9BACT</name>
<dbReference type="GO" id="GO:0044550">
    <property type="term" value="P:secondary metabolite biosynthetic process"/>
    <property type="evidence" value="ECO:0007669"/>
    <property type="project" value="TreeGrafter"/>
</dbReference>
<dbReference type="InterPro" id="IPR001242">
    <property type="entry name" value="Condensation_dom"/>
</dbReference>
<dbReference type="InterPro" id="IPR000873">
    <property type="entry name" value="AMP-dep_synth/lig_dom"/>
</dbReference>
<feature type="domain" description="Condensation" evidence="3">
    <location>
        <begin position="32"/>
        <end position="450"/>
    </location>
</feature>
<dbReference type="Gene3D" id="3.30.300.30">
    <property type="match status" value="1"/>
</dbReference>
<dbReference type="InterPro" id="IPR020845">
    <property type="entry name" value="AMP-binding_CS"/>
</dbReference>
<dbReference type="AlphaFoldDB" id="A0A6N6VW41"/>
<dbReference type="InterPro" id="IPR042099">
    <property type="entry name" value="ANL_N_sf"/>
</dbReference>
<keyword evidence="1" id="KW-0436">Ligase</keyword>
<sequence>MNYEVKMNNLGQNFYNKNRIINQLYSENKFEVFSLNKMQKEHFFAKIYDKELCSTSNSIYIEYKYSYLDLENLEISFNKLIDRHLALRTIFFDNHQIFLRDYNYYKIKIYTHESEEKFLQLRKSIIEKDFQSNEFPSFDLFVSKINDSIILHLNFNNLILDIKSIEILFHEWTQLYLNPNLVFDDLDTFFLDYQKQKNDIDKSNLYLQAKDYWEKKFDDYVFDFNLPLKCKPSLIKKPNFLSNKILINNDIWNVLKNKLNTIGVSKSAFILDILSSTLSYWSGQSKLGIQLNFSGRNQINQKFNQLVENFSNSFIYIYDDKSKESINNRLVKTQNIYSNDLKYSFIEKNNFQSIENNILKNLIDKIISPIKLTCLFDNTYKNNYLEFSLNEFFQEIQFSYSQTSQTWIDLKTFESEDGLVLEWNFVEQLFDTNVIQEIMNSFSNELINITNLDWECEYFPKYLIPNNDLVLINSANDMFQEISEDTLFGKFEKLITKELLGNHISVIDASTFKQYTYQQLKDESEIFSKILIQYNKKSNITHKGLIGILSEKGYSQVISAVSIMKSGNAYLPLHIDWPIGRLIEVLDQGNVKILLISRTQFEIENIREILLKKYEIIVIEDILSNIYRSILSSEDLKEFHLPDVKADDIAYVIFTSGSTGKPKGVTISHKGALNTIDAINNNFSITNKDKILALSELSFDLSVYDIFGTLSVGGTIVFPDQNQTKDPRHWLQLLKKYQISIWNTVPQLASLLIDEISYEKDQSNLIPLRLFLLSGDWIPVKLPMKIKEYFNKSIVTSLGGATEGSIWSCWYEIKKVEEDWSSIPYGIAMPNQKMFILNHNSEHCPVGVIGEIHIGGVGVALNYWGNMELTNERFFEHEQLGRLYKTGDLGCWQKNGTIQFIGRKDFQVKIRGYRIELGEIESALTECDGVEKCAVLIKEYE</sequence>
<dbReference type="InterPro" id="IPR010071">
    <property type="entry name" value="AA_adenyl_dom"/>
</dbReference>
<dbReference type="SUPFAM" id="SSF52777">
    <property type="entry name" value="CoA-dependent acyltransferases"/>
    <property type="match status" value="2"/>
</dbReference>
<dbReference type="EMBL" id="WFLM01000002">
    <property type="protein sequence ID" value="KAB8039647.1"/>
    <property type="molecule type" value="Genomic_DNA"/>
</dbReference>
<dbReference type="GO" id="GO:0016874">
    <property type="term" value="F:ligase activity"/>
    <property type="evidence" value="ECO:0007669"/>
    <property type="project" value="UniProtKB-KW"/>
</dbReference>
<dbReference type="NCBIfam" id="TIGR01733">
    <property type="entry name" value="AA-adenyl-dom"/>
    <property type="match status" value="1"/>
</dbReference>
<gene>
    <name evidence="4" type="ORF">GCL60_05140</name>
</gene>
<dbReference type="Gene3D" id="3.30.559.30">
    <property type="entry name" value="Nonribosomal peptide synthetase, condensation domain"/>
    <property type="match status" value="1"/>
</dbReference>
<dbReference type="PROSITE" id="PS00455">
    <property type="entry name" value="AMP_BINDING"/>
    <property type="match status" value="1"/>
</dbReference>
<dbReference type="Pfam" id="PF00501">
    <property type="entry name" value="AMP-binding"/>
    <property type="match status" value="1"/>
</dbReference>
<dbReference type="InterPro" id="IPR045851">
    <property type="entry name" value="AMP-bd_C_sf"/>
</dbReference>
<evidence type="ECO:0000313" key="5">
    <source>
        <dbReference type="Proteomes" id="UP000437748"/>
    </source>
</evidence>
<keyword evidence="5" id="KW-1185">Reference proteome</keyword>
<dbReference type="PANTHER" id="PTHR45527">
    <property type="entry name" value="NONRIBOSOMAL PEPTIDE SYNTHETASE"/>
    <property type="match status" value="1"/>
</dbReference>
<comment type="caution">
    <text evidence="4">The sequence shown here is derived from an EMBL/GenBank/DDBJ whole genome shotgun (WGS) entry which is preliminary data.</text>
</comment>
<dbReference type="GO" id="GO:0043041">
    <property type="term" value="P:amino acid activation for nonribosomal peptide biosynthetic process"/>
    <property type="evidence" value="ECO:0007669"/>
    <property type="project" value="TreeGrafter"/>
</dbReference>
<evidence type="ECO:0000313" key="4">
    <source>
        <dbReference type="EMBL" id="KAB8039647.1"/>
    </source>
</evidence>
<proteinExistence type="predicted"/>
<dbReference type="Pfam" id="PF00668">
    <property type="entry name" value="Condensation"/>
    <property type="match status" value="1"/>
</dbReference>
<evidence type="ECO:0000256" key="1">
    <source>
        <dbReference type="ARBA" id="ARBA00022598"/>
    </source>
</evidence>
<evidence type="ECO:0000259" key="2">
    <source>
        <dbReference type="Pfam" id="PF00501"/>
    </source>
</evidence>
<dbReference type="Gene3D" id="3.40.50.12780">
    <property type="entry name" value="N-terminal domain of ligase-like"/>
    <property type="match status" value="1"/>
</dbReference>
<dbReference type="GO" id="GO:0031177">
    <property type="term" value="F:phosphopantetheine binding"/>
    <property type="evidence" value="ECO:0007669"/>
    <property type="project" value="TreeGrafter"/>
</dbReference>
<evidence type="ECO:0000259" key="3">
    <source>
        <dbReference type="Pfam" id="PF00668"/>
    </source>
</evidence>
<dbReference type="SUPFAM" id="SSF56801">
    <property type="entry name" value="Acetyl-CoA synthetase-like"/>
    <property type="match status" value="1"/>
</dbReference>
<organism evidence="4 5">
    <name type="scientific">Silvanigrella paludirubra</name>
    <dbReference type="NCBI Taxonomy" id="2499159"/>
    <lineage>
        <taxon>Bacteria</taxon>
        <taxon>Pseudomonadati</taxon>
        <taxon>Bdellovibrionota</taxon>
        <taxon>Oligoflexia</taxon>
        <taxon>Silvanigrellales</taxon>
        <taxon>Silvanigrellaceae</taxon>
        <taxon>Silvanigrella</taxon>
    </lineage>
</organism>
<dbReference type="PANTHER" id="PTHR45527:SF10">
    <property type="entry name" value="PYOCHELIN SYNTHASE PCHF"/>
    <property type="match status" value="1"/>
</dbReference>